<dbReference type="EMBL" id="AWWI01000056">
    <property type="protein sequence ID" value="PIL20793.1"/>
    <property type="molecule type" value="Genomic_DNA"/>
</dbReference>
<comment type="caution">
    <text evidence="5">The sequence shown here is derived from an EMBL/GenBank/DDBJ whole genome shotgun (WGS) entry which is preliminary data.</text>
</comment>
<evidence type="ECO:0000256" key="3">
    <source>
        <dbReference type="ARBA" id="ARBA00023002"/>
    </source>
</evidence>
<protein>
    <recommendedName>
        <fullName evidence="4">NADH:flavin oxidoreductase/NADH oxidase N-terminal domain-containing protein</fullName>
    </recommendedName>
</protein>
<dbReference type="Gene3D" id="3.20.20.70">
    <property type="entry name" value="Aldolase class I"/>
    <property type="match status" value="1"/>
</dbReference>
<dbReference type="InterPro" id="IPR013785">
    <property type="entry name" value="Aldolase_TIM"/>
</dbReference>
<dbReference type="PANTHER" id="PTHR22893:SF98">
    <property type="entry name" value="OXIDOREDUCTASE"/>
    <property type="match status" value="1"/>
</dbReference>
<keyword evidence="6" id="KW-1185">Reference proteome</keyword>
<dbReference type="CDD" id="cd02933">
    <property type="entry name" value="OYE_like_FMN"/>
    <property type="match status" value="1"/>
</dbReference>
<dbReference type="GO" id="GO:0010181">
    <property type="term" value="F:FMN binding"/>
    <property type="evidence" value="ECO:0007669"/>
    <property type="project" value="InterPro"/>
</dbReference>
<evidence type="ECO:0000313" key="6">
    <source>
        <dbReference type="Proteomes" id="UP000231259"/>
    </source>
</evidence>
<dbReference type="SUPFAM" id="SSF51395">
    <property type="entry name" value="FMN-linked oxidoreductases"/>
    <property type="match status" value="1"/>
</dbReference>
<reference evidence="5 6" key="1">
    <citation type="submission" date="2013-09" db="EMBL/GenBank/DDBJ databases">
        <title>Genome sequencing of Phaeobacter antarcticus sp. nov. SM1211.</title>
        <authorList>
            <person name="Zhang X.-Y."/>
            <person name="Liu C."/>
            <person name="Chen X.-L."/>
            <person name="Xie B.-B."/>
            <person name="Qin Q.-L."/>
            <person name="Rong J.-C."/>
            <person name="Zhang Y.-Z."/>
        </authorList>
    </citation>
    <scope>NUCLEOTIDE SEQUENCE [LARGE SCALE GENOMIC DNA]</scope>
    <source>
        <strain evidence="5 6">SM1211</strain>
    </source>
</reference>
<dbReference type="PANTHER" id="PTHR22893">
    <property type="entry name" value="NADH OXIDOREDUCTASE-RELATED"/>
    <property type="match status" value="1"/>
</dbReference>
<dbReference type="OrthoDB" id="9784632at2"/>
<dbReference type="FunFam" id="3.20.20.70:FF:000059">
    <property type="entry name" value="N-ethylmaleimide reductase, FMN-linked"/>
    <property type="match status" value="1"/>
</dbReference>
<dbReference type="Pfam" id="PF00724">
    <property type="entry name" value="Oxidored_FMN"/>
    <property type="match status" value="1"/>
</dbReference>
<dbReference type="InterPro" id="IPR045247">
    <property type="entry name" value="Oye-like"/>
</dbReference>
<dbReference type="AlphaFoldDB" id="A0A2G8RH29"/>
<evidence type="ECO:0000313" key="5">
    <source>
        <dbReference type="EMBL" id="PIL20793.1"/>
    </source>
</evidence>
<sequence length="363" mass="39302">MTNLFDTFDLKGQTLRNRIVMAPMTRTRATEDAVPTDLMRDYYAQRADAGLIITECTQISEGAHGIIRAPGIHDDAQIAAWRKITDAVHEKGGKIFNQIWHPGRTSHPDIMGGKDPVAPSPIAAAGEFFLPTGRVPFTVPRELGIDELPGIVEDFVQAARNARAAGFDGVEIHAANGYLLQQFLEDVSNHRTDAYGGTIENRARLTLEVTDAVIAAWDADHVGVRLSPAGINYGSVSSDRPEIYDHVIRQLSDRNVAYLHVIRPNKASYDAGPVQIEDVPGFTRARYAGPIIVNGGFDHDGADAELGKGDADLVAFGVPFIANPDLVTRLKTGAAYNKPDPATFYGVGPVGYTDYPTLEIAAE</sequence>
<evidence type="ECO:0000256" key="1">
    <source>
        <dbReference type="ARBA" id="ARBA00001917"/>
    </source>
</evidence>
<organism evidence="5 6">
    <name type="scientific">Puniceibacterium antarcticum</name>
    <dbReference type="NCBI Taxonomy" id="1206336"/>
    <lineage>
        <taxon>Bacteria</taxon>
        <taxon>Pseudomonadati</taxon>
        <taxon>Pseudomonadota</taxon>
        <taxon>Alphaproteobacteria</taxon>
        <taxon>Rhodobacterales</taxon>
        <taxon>Paracoccaceae</taxon>
        <taxon>Puniceibacterium</taxon>
    </lineage>
</organism>
<dbReference type="GO" id="GO:0016628">
    <property type="term" value="F:oxidoreductase activity, acting on the CH-CH group of donors, NAD or NADP as acceptor"/>
    <property type="evidence" value="ECO:0007669"/>
    <property type="project" value="UniProtKB-ARBA"/>
</dbReference>
<dbReference type="GO" id="GO:0005829">
    <property type="term" value="C:cytosol"/>
    <property type="evidence" value="ECO:0007669"/>
    <property type="project" value="TreeGrafter"/>
</dbReference>
<feature type="domain" description="NADH:flavin oxidoreductase/NADH oxidase N-terminal" evidence="4">
    <location>
        <begin position="4"/>
        <end position="335"/>
    </location>
</feature>
<evidence type="ECO:0000259" key="4">
    <source>
        <dbReference type="Pfam" id="PF00724"/>
    </source>
</evidence>
<comment type="similarity">
    <text evidence="2">Belongs to the NADH:flavin oxidoreductase/NADH oxidase family.</text>
</comment>
<dbReference type="Proteomes" id="UP000231259">
    <property type="component" value="Unassembled WGS sequence"/>
</dbReference>
<gene>
    <name evidence="5" type="ORF">P775_07745</name>
</gene>
<dbReference type="RefSeq" id="WP_099910368.1">
    <property type="nucleotide sequence ID" value="NZ_AWWI01000056.1"/>
</dbReference>
<keyword evidence="3" id="KW-0560">Oxidoreductase</keyword>
<dbReference type="InterPro" id="IPR001155">
    <property type="entry name" value="OxRdtase_FMN_N"/>
</dbReference>
<comment type="cofactor">
    <cofactor evidence="1">
        <name>FMN</name>
        <dbReference type="ChEBI" id="CHEBI:58210"/>
    </cofactor>
</comment>
<proteinExistence type="inferred from homology"/>
<name>A0A2G8RH29_9RHOB</name>
<accession>A0A2G8RH29</accession>
<evidence type="ECO:0000256" key="2">
    <source>
        <dbReference type="ARBA" id="ARBA00005979"/>
    </source>
</evidence>